<name>A0AAD7R4C0_9TELE</name>
<accession>A0AAD7R4C0</accession>
<evidence type="ECO:0000313" key="2">
    <source>
        <dbReference type="EMBL" id="KAJ8362394.1"/>
    </source>
</evidence>
<feature type="compositionally biased region" description="Polar residues" evidence="1">
    <location>
        <begin position="1"/>
        <end position="16"/>
    </location>
</feature>
<protein>
    <submittedName>
        <fullName evidence="2">Uncharacterized protein</fullName>
    </submittedName>
</protein>
<dbReference type="AlphaFoldDB" id="A0AAD7R4C0"/>
<feature type="non-terminal residue" evidence="2">
    <location>
        <position position="57"/>
    </location>
</feature>
<comment type="caution">
    <text evidence="2">The sequence shown here is derived from an EMBL/GenBank/DDBJ whole genome shotgun (WGS) entry which is preliminary data.</text>
</comment>
<organism evidence="2 3">
    <name type="scientific">Aldrovandia affinis</name>
    <dbReference type="NCBI Taxonomy" id="143900"/>
    <lineage>
        <taxon>Eukaryota</taxon>
        <taxon>Metazoa</taxon>
        <taxon>Chordata</taxon>
        <taxon>Craniata</taxon>
        <taxon>Vertebrata</taxon>
        <taxon>Euteleostomi</taxon>
        <taxon>Actinopterygii</taxon>
        <taxon>Neopterygii</taxon>
        <taxon>Teleostei</taxon>
        <taxon>Notacanthiformes</taxon>
        <taxon>Halosauridae</taxon>
        <taxon>Aldrovandia</taxon>
    </lineage>
</organism>
<feature type="non-terminal residue" evidence="2">
    <location>
        <position position="1"/>
    </location>
</feature>
<reference evidence="2" key="1">
    <citation type="journal article" date="2023" name="Science">
        <title>Genome structures resolve the early diversification of teleost fishes.</title>
        <authorList>
            <person name="Parey E."/>
            <person name="Louis A."/>
            <person name="Montfort J."/>
            <person name="Bouchez O."/>
            <person name="Roques C."/>
            <person name="Iampietro C."/>
            <person name="Lluch J."/>
            <person name="Castinel A."/>
            <person name="Donnadieu C."/>
            <person name="Desvignes T."/>
            <person name="Floi Bucao C."/>
            <person name="Jouanno E."/>
            <person name="Wen M."/>
            <person name="Mejri S."/>
            <person name="Dirks R."/>
            <person name="Jansen H."/>
            <person name="Henkel C."/>
            <person name="Chen W.J."/>
            <person name="Zahm M."/>
            <person name="Cabau C."/>
            <person name="Klopp C."/>
            <person name="Thompson A.W."/>
            <person name="Robinson-Rechavi M."/>
            <person name="Braasch I."/>
            <person name="Lecointre G."/>
            <person name="Bobe J."/>
            <person name="Postlethwait J.H."/>
            <person name="Berthelot C."/>
            <person name="Roest Crollius H."/>
            <person name="Guiguen Y."/>
        </authorList>
    </citation>
    <scope>NUCLEOTIDE SEQUENCE</scope>
    <source>
        <strain evidence="2">NC1722</strain>
    </source>
</reference>
<gene>
    <name evidence="2" type="ORF">AAFF_G00375840</name>
</gene>
<dbReference type="EMBL" id="JAINUG010000674">
    <property type="protein sequence ID" value="KAJ8362394.1"/>
    <property type="molecule type" value="Genomic_DNA"/>
</dbReference>
<evidence type="ECO:0000313" key="3">
    <source>
        <dbReference type="Proteomes" id="UP001221898"/>
    </source>
</evidence>
<feature type="region of interest" description="Disordered" evidence="1">
    <location>
        <begin position="1"/>
        <end position="57"/>
    </location>
</feature>
<feature type="compositionally biased region" description="Polar residues" evidence="1">
    <location>
        <begin position="26"/>
        <end position="35"/>
    </location>
</feature>
<dbReference type="Proteomes" id="UP001221898">
    <property type="component" value="Unassembled WGS sequence"/>
</dbReference>
<keyword evidence="3" id="KW-1185">Reference proteome</keyword>
<evidence type="ECO:0000256" key="1">
    <source>
        <dbReference type="SAM" id="MobiDB-lite"/>
    </source>
</evidence>
<proteinExistence type="predicted"/>
<sequence>QQSYLATGSSSATPVHSVQKRKTQESDLPSGSAASSRHLILAKRPRSDNRILPPSGR</sequence>